<dbReference type="Pfam" id="PF05048">
    <property type="entry name" value="NosD"/>
    <property type="match status" value="1"/>
</dbReference>
<evidence type="ECO:0000259" key="3">
    <source>
        <dbReference type="Pfam" id="PF18962"/>
    </source>
</evidence>
<reference evidence="5 6" key="1">
    <citation type="submission" date="2021-03" db="EMBL/GenBank/DDBJ databases">
        <authorList>
            <person name="Kim M.K."/>
        </authorList>
    </citation>
    <scope>NUCLEOTIDE SEQUENCE [LARGE SCALE GENOMIC DNA]</scope>
    <source>
        <strain evidence="5 6">BT442</strain>
    </source>
</reference>
<dbReference type="InterPro" id="IPR026444">
    <property type="entry name" value="Secre_tail"/>
</dbReference>
<dbReference type="InterPro" id="IPR012334">
    <property type="entry name" value="Pectin_lyas_fold"/>
</dbReference>
<feature type="chain" id="PRO_5045205539" evidence="1">
    <location>
        <begin position="42"/>
        <end position="1465"/>
    </location>
</feature>
<keyword evidence="6" id="KW-1185">Reference proteome</keyword>
<organism evidence="5 6">
    <name type="scientific">Hymenobacter negativus</name>
    <dbReference type="NCBI Taxonomy" id="2795026"/>
    <lineage>
        <taxon>Bacteria</taxon>
        <taxon>Pseudomonadati</taxon>
        <taxon>Bacteroidota</taxon>
        <taxon>Cytophagia</taxon>
        <taxon>Cytophagales</taxon>
        <taxon>Hymenobacteraceae</taxon>
        <taxon>Hymenobacter</taxon>
    </lineage>
</organism>
<dbReference type="InterPro" id="IPR011050">
    <property type="entry name" value="Pectin_lyase_fold/virulence"/>
</dbReference>
<feature type="domain" description="Secretion system C-terminal sorting" evidence="3">
    <location>
        <begin position="1391"/>
        <end position="1462"/>
    </location>
</feature>
<dbReference type="InterPro" id="IPR044023">
    <property type="entry name" value="Ig_7"/>
</dbReference>
<dbReference type="Proteomes" id="UP000664369">
    <property type="component" value="Unassembled WGS sequence"/>
</dbReference>
<sequence>MLKPLLREQPGMLLRHLTSPKRLTWLFGAGALLLGSLGAQAQTTVFNETFEGATNSFTIVNGTQANQWFVGTPGGNGPTTTGTKAAYVSNDAGVTNAYTLTTAAVTHMYRDVTFPTGQNIVQLGFDWLAGGESTYDYIQVFLVPTTITPAAGTQLVNGTAGAVQIGSNLNLQTTFGRSTFQLPASVAGTTQRLVFTWRNDGSLGAQPPGVIDNVTTTAQVANPISGAYTINSAQPTAGTNFTSFTDAATRLNLDGISGPTTITVSGGPYTEQFLLNQVAGVSATNTLVVNGGGRTIRFASANSNQRAVVQLNGTDYTTINNLVIDATGGGTAGTYGYGVLLTNAADNDRITNCTVNADITSTSTSFTGIAVSGSTSSSTATANPSASNTTIEGNAVSGGYYGITLAGNSTTSLNAGNIVRNNNIRDFYTYGLYVYYQDGAQIVGNDIARPLRTNSSTYYGIYLQSSRGLTVEKNRLHDAFTGNPTSTSTIYGVYIGTGTVGTATATNDYVNNLIYKMNGNGLQYLFYNTGGAYSRIYNNTINSDDQAATTASATYGVYSTGTNSEVKNNVVSITRTGTGTKYGLYYVTSAPSSNYNDIYVPTGNVGYFTTAYATLANWQAANSSAFDQNSVSADPVFVNAANGNLTPANVLLNNAGTPLTRVTDDITGATRGATPDLGAYEFTPVAVDVAPVSLVSPATATTCFSGAEPIIVQLRNGGTAALNFATNAAMVTVVVTPPTGAAQTFTTTVSTGTLASGATQNITLPGTLSMTALGAYSFAITATAVGDLNTSNNVLTPAPTRTAVAPAAGVLSPAAFAICVSGTASLSLTGSSNGNIQYQSATSATGPFTDITGATSTAYTTPVLTSTMYYRVRTTCNANTVYSNVATITVNNPVISGAPSPVSTCAGGTATLSATVPTGVSVRYFTAATGGTPVGTGNPFVTSALTANTTYYAEAYTGSTESVGKAVTTNLGTAGYTLDAGLVFNVAAATQIQSVTVFPSSTTAGTLTVALVNSAGTTISTVGPLTIPAGSLTAAVPVVLPLNLSVPAGTGYRLVAVGTHPELHRESTSLTFPYTSPTGNVSITGGYISGTSTTYYFFYNWQIGGECVNTAARTPIQVNVTPGLVASLPVAAATICGNTAYQLAGTIAGTSTGATYTSSGTGTFSPNASTLNATYTPSAADITAGTVTLTLTPTGPTASCTSVGRVTLTVVTPPNAAFSYPSGTYCAGSNMTIAPVLAAGATSGTFSTTGSGLRIDPLTGVISLATQITSGTFTITNAVTTTGVCNGTGSTATITINPAVGTPTLTAQALPGGGVQLSTNPVGGVQYQFFVNGVAVGSASTNFSVMVPNVPASASYTVVLVVPNGCSSAPSTAVVVTATAVASLNGVSLRVYPNPTADGMLTLELTGAKAKASQLTVLNSLGQVVHTGLVPAGTASLALRTLASGVYTFRVQTSEGVLTQRVVRE</sequence>
<gene>
    <name evidence="5" type="ORF">J4E00_06830</name>
</gene>
<dbReference type="Gene3D" id="2.160.20.10">
    <property type="entry name" value="Single-stranded right-handed beta-helix, Pectin lyase-like"/>
    <property type="match status" value="1"/>
</dbReference>
<dbReference type="InterPro" id="IPR006626">
    <property type="entry name" value="PbH1"/>
</dbReference>
<comment type="caution">
    <text evidence="5">The sequence shown here is derived from an EMBL/GenBank/DDBJ whole genome shotgun (WGS) entry which is preliminary data.</text>
</comment>
<proteinExistence type="predicted"/>
<evidence type="ECO:0000313" key="6">
    <source>
        <dbReference type="Proteomes" id="UP000664369"/>
    </source>
</evidence>
<evidence type="ECO:0000259" key="4">
    <source>
        <dbReference type="Pfam" id="PF19081"/>
    </source>
</evidence>
<dbReference type="RefSeq" id="WP_208174367.1">
    <property type="nucleotide sequence ID" value="NZ_JAGETZ010000002.1"/>
</dbReference>
<dbReference type="NCBIfam" id="TIGR04183">
    <property type="entry name" value="Por_Secre_tail"/>
    <property type="match status" value="1"/>
</dbReference>
<dbReference type="EMBL" id="JAGETZ010000002">
    <property type="protein sequence ID" value="MBO2008761.1"/>
    <property type="molecule type" value="Genomic_DNA"/>
</dbReference>
<feature type="signal peptide" evidence="1">
    <location>
        <begin position="1"/>
        <end position="41"/>
    </location>
</feature>
<feature type="domain" description="Ig-like" evidence="4">
    <location>
        <begin position="900"/>
        <end position="958"/>
    </location>
</feature>
<dbReference type="Pfam" id="PF18962">
    <property type="entry name" value="Por_Secre_tail"/>
    <property type="match status" value="1"/>
</dbReference>
<accession>A0ABS3QC36</accession>
<keyword evidence="1" id="KW-0732">Signal</keyword>
<feature type="domain" description="Periplasmic copper-binding protein NosD beta helix" evidence="2">
    <location>
        <begin position="377"/>
        <end position="558"/>
    </location>
</feature>
<name>A0ABS3QC36_9BACT</name>
<evidence type="ECO:0000256" key="1">
    <source>
        <dbReference type="SAM" id="SignalP"/>
    </source>
</evidence>
<protein>
    <submittedName>
        <fullName evidence="5">T9SS type A sorting domain-containing protein</fullName>
    </submittedName>
</protein>
<evidence type="ECO:0000313" key="5">
    <source>
        <dbReference type="EMBL" id="MBO2008761.1"/>
    </source>
</evidence>
<dbReference type="Pfam" id="PF19081">
    <property type="entry name" value="Ig_7"/>
    <property type="match status" value="1"/>
</dbReference>
<dbReference type="SMART" id="SM00710">
    <property type="entry name" value="PbH1"/>
    <property type="match status" value="8"/>
</dbReference>
<dbReference type="InterPro" id="IPR007742">
    <property type="entry name" value="NosD_dom"/>
</dbReference>
<evidence type="ECO:0000259" key="2">
    <source>
        <dbReference type="Pfam" id="PF05048"/>
    </source>
</evidence>
<dbReference type="SUPFAM" id="SSF51126">
    <property type="entry name" value="Pectin lyase-like"/>
    <property type="match status" value="2"/>
</dbReference>